<proteinExistence type="predicted"/>
<evidence type="ECO:0000313" key="1">
    <source>
        <dbReference type="EMBL" id="KAH9310507.1"/>
    </source>
</evidence>
<protein>
    <submittedName>
        <fullName evidence="1">Uncharacterized protein</fullName>
    </submittedName>
</protein>
<gene>
    <name evidence="1" type="ORF">KI387_025542</name>
</gene>
<comment type="caution">
    <text evidence="1">The sequence shown here is derived from an EMBL/GenBank/DDBJ whole genome shotgun (WGS) entry which is preliminary data.</text>
</comment>
<reference evidence="1 2" key="1">
    <citation type="journal article" date="2021" name="Nat. Plants">
        <title>The Taxus genome provides insights into paclitaxel biosynthesis.</title>
        <authorList>
            <person name="Xiong X."/>
            <person name="Gou J."/>
            <person name="Liao Q."/>
            <person name="Li Y."/>
            <person name="Zhou Q."/>
            <person name="Bi G."/>
            <person name="Li C."/>
            <person name="Du R."/>
            <person name="Wang X."/>
            <person name="Sun T."/>
            <person name="Guo L."/>
            <person name="Liang H."/>
            <person name="Lu P."/>
            <person name="Wu Y."/>
            <person name="Zhang Z."/>
            <person name="Ro D.K."/>
            <person name="Shang Y."/>
            <person name="Huang S."/>
            <person name="Yan J."/>
        </authorList>
    </citation>
    <scope>NUCLEOTIDE SEQUENCE [LARGE SCALE GENOMIC DNA]</scope>
    <source>
        <strain evidence="1">Ta-2019</strain>
    </source>
</reference>
<organism evidence="1 2">
    <name type="scientific">Taxus chinensis</name>
    <name type="common">Chinese yew</name>
    <name type="synonym">Taxus wallichiana var. chinensis</name>
    <dbReference type="NCBI Taxonomy" id="29808"/>
    <lineage>
        <taxon>Eukaryota</taxon>
        <taxon>Viridiplantae</taxon>
        <taxon>Streptophyta</taxon>
        <taxon>Embryophyta</taxon>
        <taxon>Tracheophyta</taxon>
        <taxon>Spermatophyta</taxon>
        <taxon>Pinopsida</taxon>
        <taxon>Pinidae</taxon>
        <taxon>Conifers II</taxon>
        <taxon>Cupressales</taxon>
        <taxon>Taxaceae</taxon>
        <taxon>Taxus</taxon>
    </lineage>
</organism>
<feature type="non-terminal residue" evidence="1">
    <location>
        <position position="63"/>
    </location>
</feature>
<feature type="non-terminal residue" evidence="1">
    <location>
        <position position="1"/>
    </location>
</feature>
<evidence type="ECO:0000313" key="2">
    <source>
        <dbReference type="Proteomes" id="UP000824469"/>
    </source>
</evidence>
<dbReference type="EMBL" id="JAHRHJ020000006">
    <property type="protein sequence ID" value="KAH9310507.1"/>
    <property type="molecule type" value="Genomic_DNA"/>
</dbReference>
<name>A0AA38L7Q5_TAXCH</name>
<accession>A0AA38L7Q5</accession>
<sequence length="63" mass="7194">DKVIDPTPLTTLRPPVILSQDEVKSIKEIHRYSIYGRAMEDMVDDMVIIGLNFIGEALKHNEK</sequence>
<keyword evidence="2" id="KW-1185">Reference proteome</keyword>
<dbReference type="AlphaFoldDB" id="A0AA38L7Q5"/>
<dbReference type="Proteomes" id="UP000824469">
    <property type="component" value="Unassembled WGS sequence"/>
</dbReference>